<dbReference type="Gene3D" id="2.60.120.10">
    <property type="entry name" value="Jelly Rolls"/>
    <property type="match status" value="1"/>
</dbReference>
<evidence type="ECO:0000313" key="1">
    <source>
        <dbReference type="EMBL" id="XCC63364.1"/>
    </source>
</evidence>
<dbReference type="SUPFAM" id="SSF51182">
    <property type="entry name" value="RmlC-like cupins"/>
    <property type="match status" value="1"/>
</dbReference>
<protein>
    <submittedName>
        <fullName evidence="1">D-lyxose/D-mannose family sugar isomerase</fullName>
    </submittedName>
</protein>
<dbReference type="AlphaFoldDB" id="A0AAU8AC13"/>
<dbReference type="EMBL" id="CP117826">
    <property type="protein sequence ID" value="XCC63364.1"/>
    <property type="molecule type" value="Genomic_DNA"/>
</dbReference>
<dbReference type="InterPro" id="IPR014710">
    <property type="entry name" value="RmlC-like_jellyroll"/>
</dbReference>
<reference evidence="1" key="1">
    <citation type="submission" date="2023-02" db="EMBL/GenBank/DDBJ databases">
        <title>Gut commensal Christensenella minuta modulates host metabolism via a new class of secondary bile acids.</title>
        <authorList>
            <person name="Liu C."/>
        </authorList>
    </citation>
    <scope>NUCLEOTIDE SEQUENCE</scope>
    <source>
        <strain evidence="1">CA70</strain>
    </source>
</reference>
<dbReference type="GO" id="GO:0016853">
    <property type="term" value="F:isomerase activity"/>
    <property type="evidence" value="ECO:0007669"/>
    <property type="project" value="UniProtKB-KW"/>
</dbReference>
<dbReference type="CDD" id="cd20308">
    <property type="entry name" value="cupin_YdaE"/>
    <property type="match status" value="1"/>
</dbReference>
<sequence>MSLTPEKREWARLKALEYFDRAHIYLTDSERENIEVADMGMGRIEEYGIQIHNYLNTKRVAAKEMVLFPYQICPEQMHPPFDGTPGKEETFRVRWGTLYLYTEGEPVEKDKMFAKIPAGKENTFHVFHEIKLEIGMQYTMEPGITHWIVGGPEGCVVSEFSTHNRDDLDYYSDPEVARMDGVTLHED</sequence>
<dbReference type="RefSeq" id="WP_079546767.1">
    <property type="nucleotide sequence ID" value="NZ_CP117826.1"/>
</dbReference>
<dbReference type="InterPro" id="IPR011051">
    <property type="entry name" value="RmlC_Cupin_sf"/>
</dbReference>
<organism evidence="1">
    <name type="scientific">Christensenella massiliensis</name>
    <dbReference type="NCBI Taxonomy" id="1805714"/>
    <lineage>
        <taxon>Bacteria</taxon>
        <taxon>Bacillati</taxon>
        <taxon>Bacillota</taxon>
        <taxon>Clostridia</taxon>
        <taxon>Christensenellales</taxon>
        <taxon>Christensenellaceae</taxon>
        <taxon>Christensenella</taxon>
    </lineage>
</organism>
<proteinExistence type="predicted"/>
<name>A0AAU8AC13_9FIRM</name>
<gene>
    <name evidence="1" type="ORF">PUP29_05475</name>
</gene>
<accession>A0AAU8AC13</accession>
<keyword evidence="1" id="KW-0413">Isomerase</keyword>